<feature type="domain" description="Glycosyl-hydrolase family 116 N-terminal" evidence="3">
    <location>
        <begin position="73"/>
        <end position="404"/>
    </location>
</feature>
<name>A0ABW2DI12_9BACT</name>
<dbReference type="InterPro" id="IPR006311">
    <property type="entry name" value="TAT_signal"/>
</dbReference>
<keyword evidence="5" id="KW-1185">Reference proteome</keyword>
<dbReference type="InterPro" id="IPR006775">
    <property type="entry name" value="GH116_catalytic"/>
</dbReference>
<keyword evidence="4" id="KW-0378">Hydrolase</keyword>
<dbReference type="InterPro" id="IPR024462">
    <property type="entry name" value="GH116_N"/>
</dbReference>
<accession>A0ABW2DI12</accession>
<evidence type="ECO:0000313" key="5">
    <source>
        <dbReference type="Proteomes" id="UP001596405"/>
    </source>
</evidence>
<dbReference type="Pfam" id="PF12215">
    <property type="entry name" value="Glyco_hydr_116N"/>
    <property type="match status" value="1"/>
</dbReference>
<feature type="region of interest" description="Disordered" evidence="1">
    <location>
        <begin position="32"/>
        <end position="63"/>
    </location>
</feature>
<dbReference type="Gene3D" id="1.50.10.10">
    <property type="match status" value="1"/>
</dbReference>
<dbReference type="GO" id="GO:0016787">
    <property type="term" value="F:hydrolase activity"/>
    <property type="evidence" value="ECO:0007669"/>
    <property type="project" value="UniProtKB-KW"/>
</dbReference>
<feature type="domain" description="Glycosyl-hydrolase family 116 catalytic region" evidence="2">
    <location>
        <begin position="514"/>
        <end position="820"/>
    </location>
</feature>
<dbReference type="Proteomes" id="UP001596405">
    <property type="component" value="Unassembled WGS sequence"/>
</dbReference>
<dbReference type="InterPro" id="IPR052566">
    <property type="entry name" value="Non-lysos_glucosylceramidase"/>
</dbReference>
<dbReference type="InterPro" id="IPR008928">
    <property type="entry name" value="6-hairpin_glycosidase_sf"/>
</dbReference>
<dbReference type="InterPro" id="IPR012341">
    <property type="entry name" value="6hp_glycosidase-like_sf"/>
</dbReference>
<feature type="compositionally biased region" description="Basic and acidic residues" evidence="1">
    <location>
        <begin position="48"/>
        <end position="57"/>
    </location>
</feature>
<organism evidence="4 5">
    <name type="scientific">Rufibacter roseus</name>
    <dbReference type="NCBI Taxonomy" id="1567108"/>
    <lineage>
        <taxon>Bacteria</taxon>
        <taxon>Pseudomonadati</taxon>
        <taxon>Bacteroidota</taxon>
        <taxon>Cytophagia</taxon>
        <taxon>Cytophagales</taxon>
        <taxon>Hymenobacteraceae</taxon>
        <taxon>Rufibacter</taxon>
    </lineage>
</organism>
<evidence type="ECO:0000256" key="1">
    <source>
        <dbReference type="SAM" id="MobiDB-lite"/>
    </source>
</evidence>
<evidence type="ECO:0000259" key="2">
    <source>
        <dbReference type="Pfam" id="PF04685"/>
    </source>
</evidence>
<comment type="caution">
    <text evidence="4">The sequence shown here is derived from an EMBL/GenBank/DDBJ whole genome shotgun (WGS) entry which is preliminary data.</text>
</comment>
<dbReference type="PANTHER" id="PTHR12654">
    <property type="entry name" value="BILE ACID BETA-GLUCOSIDASE-RELATED"/>
    <property type="match status" value="1"/>
</dbReference>
<protein>
    <submittedName>
        <fullName evidence="4">GH116 family glycosyl hydrolase</fullName>
    </submittedName>
</protein>
<dbReference type="PROSITE" id="PS51318">
    <property type="entry name" value="TAT"/>
    <property type="match status" value="1"/>
</dbReference>
<dbReference type="Pfam" id="PF04685">
    <property type="entry name" value="DUF608"/>
    <property type="match status" value="1"/>
</dbReference>
<sequence>MKKNNNRRSFLKQVGIGGIGATILPTTLLANPGLGQSETNNKAAQTKEAGKEKERNGRKYNTPYTGENLRRVAFPIGGIGAGMFCLEGGGAISHMSVHNKPNMFHEPTMFGAITIKGEKNVARVIEGPVPEWKLFGQPNNANGSGGAIYGLPRFNQVEFVAQFPFGIINLADEAVPVKVQLTGWSPFIPTDEDNSSLPVGALEYKFTNQSKEAIEAVFSYNARNFVVQDPKASVKKTSPLGMIKKMKNGFLLAQNGTKKQPHLQSNFAIYTDEASTVVDHTWFRGGWWDPLSMAWNNIKEGNVKAVEPVESGAPGASLYVPFRLKPGEEKTVKVMMAWYMPNSDVRFGKIGEESEATASNCITPDQKDLENTKSYDSKTYKPWYSSKFKNVDEVVNYWLSNYQDLRQKSGLFRDAFYSSTLPPEVIEAVAANLTIIKSPTVLRQYDGRLWNWEGCTDVKGCCAGSCTHVWNYAQAIPHLFPSLERSLRHTEFCENQNADGHQGFRANLPITPLVHDFHAAADGQLGTIMKVHREWRISGDTTWLKKMYPMVKTSLDWCIDTWDPRRAGIIEEPHHNTYDIEFWGPNGMITSFYLGALQAMVEMGKALKQDVSEYKKLYAQGKKYIETELYDGEYFIQKIKWTGLKAPDPVKASEISIGGGYSEEALALLQQEGPKYQYGTGCLSDGILGGWIARMCALEEPVDPHKTQSHLLAVHKYNLKKDLTEHANPQRPTYAAGNEGGLLICTWPKGGKLSLPFVYSDEVWTGIEYQVASHLMLHGQVDKGLEIVRTCRDRYDGKVRNPFNEYECGHWYGRAQASYGFLESLTGVRFDAVDGTLHIDSKVGDFTSFISTEKGFGTVTLKGGKPSLQVAYGSIPVKKVLVSGKKAKLS</sequence>
<dbReference type="EMBL" id="JBHSYQ010000003">
    <property type="protein sequence ID" value="MFC6997280.1"/>
    <property type="molecule type" value="Genomic_DNA"/>
</dbReference>
<reference evidence="5" key="1">
    <citation type="journal article" date="2019" name="Int. J. Syst. Evol. Microbiol.">
        <title>The Global Catalogue of Microorganisms (GCM) 10K type strain sequencing project: providing services to taxonomists for standard genome sequencing and annotation.</title>
        <authorList>
            <consortium name="The Broad Institute Genomics Platform"/>
            <consortium name="The Broad Institute Genome Sequencing Center for Infectious Disease"/>
            <person name="Wu L."/>
            <person name="Ma J."/>
        </authorList>
    </citation>
    <scope>NUCLEOTIDE SEQUENCE [LARGE SCALE GENOMIC DNA]</scope>
    <source>
        <strain evidence="5">CGMCC 4.7393</strain>
    </source>
</reference>
<evidence type="ECO:0000259" key="3">
    <source>
        <dbReference type="Pfam" id="PF12215"/>
    </source>
</evidence>
<evidence type="ECO:0000313" key="4">
    <source>
        <dbReference type="EMBL" id="MFC6997280.1"/>
    </source>
</evidence>
<dbReference type="PANTHER" id="PTHR12654:SF0">
    <property type="entry name" value="NON-LYSOSOMAL GLUCOSYLCERAMIDASE"/>
    <property type="match status" value="1"/>
</dbReference>
<proteinExistence type="predicted"/>
<dbReference type="SUPFAM" id="SSF48208">
    <property type="entry name" value="Six-hairpin glycosidases"/>
    <property type="match status" value="1"/>
</dbReference>
<dbReference type="RefSeq" id="WP_066615480.1">
    <property type="nucleotide sequence ID" value="NZ_JBHSYQ010000003.1"/>
</dbReference>
<gene>
    <name evidence="4" type="ORF">ACFQHR_06565</name>
</gene>
<feature type="compositionally biased region" description="Polar residues" evidence="1">
    <location>
        <begin position="32"/>
        <end position="44"/>
    </location>
</feature>